<protein>
    <submittedName>
        <fullName evidence="1">Uncharacterized protein</fullName>
    </submittedName>
</protein>
<organism evidence="1 2">
    <name type="scientific">Trichuris suis</name>
    <name type="common">pig whipworm</name>
    <dbReference type="NCBI Taxonomy" id="68888"/>
    <lineage>
        <taxon>Eukaryota</taxon>
        <taxon>Metazoa</taxon>
        <taxon>Ecdysozoa</taxon>
        <taxon>Nematoda</taxon>
        <taxon>Enoplea</taxon>
        <taxon>Dorylaimia</taxon>
        <taxon>Trichinellida</taxon>
        <taxon>Trichuridae</taxon>
        <taxon>Trichuris</taxon>
    </lineage>
</organism>
<dbReference type="EMBL" id="KL363388">
    <property type="protein sequence ID" value="KFD46185.1"/>
    <property type="molecule type" value="Genomic_DNA"/>
</dbReference>
<keyword evidence="2" id="KW-1185">Reference proteome</keyword>
<evidence type="ECO:0000313" key="2">
    <source>
        <dbReference type="Proteomes" id="UP000030764"/>
    </source>
</evidence>
<reference evidence="1 2" key="1">
    <citation type="journal article" date="2014" name="Nat. Genet.">
        <title>Genome and transcriptome of the porcine whipworm Trichuris suis.</title>
        <authorList>
            <person name="Jex A.R."/>
            <person name="Nejsum P."/>
            <person name="Schwarz E.M."/>
            <person name="Hu L."/>
            <person name="Young N.D."/>
            <person name="Hall R.S."/>
            <person name="Korhonen P.K."/>
            <person name="Liao S."/>
            <person name="Thamsborg S."/>
            <person name="Xia J."/>
            <person name="Xu P."/>
            <person name="Wang S."/>
            <person name="Scheerlinck J.P."/>
            <person name="Hofmann A."/>
            <person name="Sternberg P.W."/>
            <person name="Wang J."/>
            <person name="Gasser R.B."/>
        </authorList>
    </citation>
    <scope>NUCLEOTIDE SEQUENCE [LARGE SCALE GENOMIC DNA]</scope>
    <source>
        <strain evidence="1">DCEP-RM93M</strain>
    </source>
</reference>
<dbReference type="AlphaFoldDB" id="A0A085LMI9"/>
<sequence>MVLYWFHLRRMRPKRLDERKQSEVACTCLHEVIFRRHTVCSKSGGRVSLLLRIFGISSQILHSAKYFFQKKPNMQICINIPPLMTFTLPMLAQHVAIFKHTTARCIRHSKRTFPFSLTRIPRTDIVLGRVDPRQSYLF</sequence>
<name>A0A085LMI9_9BILA</name>
<accession>A0A085LMI9</accession>
<proteinExistence type="predicted"/>
<gene>
    <name evidence="1" type="ORF">M513_12933</name>
</gene>
<dbReference type="Proteomes" id="UP000030764">
    <property type="component" value="Unassembled WGS sequence"/>
</dbReference>
<evidence type="ECO:0000313" key="1">
    <source>
        <dbReference type="EMBL" id="KFD46185.1"/>
    </source>
</evidence>